<dbReference type="AlphaFoldDB" id="A0A5C6V7E3"/>
<accession>A0A5C6V7E3</accession>
<evidence type="ECO:0000313" key="3">
    <source>
        <dbReference type="Proteomes" id="UP000321776"/>
    </source>
</evidence>
<dbReference type="EMBL" id="VOQS01000005">
    <property type="protein sequence ID" value="TXC80710.1"/>
    <property type="molecule type" value="Genomic_DNA"/>
</dbReference>
<name>A0A5C6V7E3_9BURK</name>
<reference evidence="2 3" key="1">
    <citation type="journal article" date="2018" name="Int. J. Syst. Evol. Microbiol.">
        <title>Paraburkholderia azotifigens sp. nov., a nitrogen-fixing bacterium isolated from paddy soil.</title>
        <authorList>
            <person name="Choi G.M."/>
            <person name="Im W.T."/>
        </authorList>
    </citation>
    <scope>NUCLEOTIDE SEQUENCE [LARGE SCALE GENOMIC DNA]</scope>
    <source>
        <strain evidence="2 3">NF 2-5-3</strain>
    </source>
</reference>
<evidence type="ECO:0000313" key="2">
    <source>
        <dbReference type="EMBL" id="TXC80710.1"/>
    </source>
</evidence>
<dbReference type="Proteomes" id="UP000321776">
    <property type="component" value="Unassembled WGS sequence"/>
</dbReference>
<sequence>MLPFSSCRRETDERTPVITAPMPPQSLPGSNASAAMIATVTAGKYVDGTLRPHRYRCGAESDSERRTVLFGPSLQGQVKFSGRHLKQVSRQGQARRAWQICERSCILLRVEMKVCHAFLRFARHNRLQASGRMFWFTWKKFVGSYLALIC</sequence>
<organism evidence="2 3">
    <name type="scientific">Paraburkholderia azotifigens</name>
    <dbReference type="NCBI Taxonomy" id="2057004"/>
    <lineage>
        <taxon>Bacteria</taxon>
        <taxon>Pseudomonadati</taxon>
        <taxon>Pseudomonadota</taxon>
        <taxon>Betaproteobacteria</taxon>
        <taxon>Burkholderiales</taxon>
        <taxon>Burkholderiaceae</taxon>
        <taxon>Paraburkholderia</taxon>
    </lineage>
</organism>
<feature type="region of interest" description="Disordered" evidence="1">
    <location>
        <begin position="1"/>
        <end position="30"/>
    </location>
</feature>
<proteinExistence type="predicted"/>
<protein>
    <submittedName>
        <fullName evidence="2">Uncharacterized protein</fullName>
    </submittedName>
</protein>
<gene>
    <name evidence="2" type="ORF">FRZ40_41455</name>
</gene>
<comment type="caution">
    <text evidence="2">The sequence shown here is derived from an EMBL/GenBank/DDBJ whole genome shotgun (WGS) entry which is preliminary data.</text>
</comment>
<evidence type="ECO:0000256" key="1">
    <source>
        <dbReference type="SAM" id="MobiDB-lite"/>
    </source>
</evidence>